<dbReference type="NCBIfam" id="NF006667">
    <property type="entry name" value="PRK09212.1"/>
    <property type="match status" value="1"/>
</dbReference>
<dbReference type="InterPro" id="IPR005475">
    <property type="entry name" value="Transketolase-like_Pyr-bd"/>
</dbReference>
<evidence type="ECO:0000313" key="12">
    <source>
        <dbReference type="EMBL" id="OAK52584.1"/>
    </source>
</evidence>
<feature type="domain" description="Transketolase-like pyrimidine-binding" evidence="11">
    <location>
        <begin position="30"/>
        <end position="205"/>
    </location>
</feature>
<evidence type="ECO:0000256" key="10">
    <source>
        <dbReference type="SAM" id="MobiDB-lite"/>
    </source>
</evidence>
<dbReference type="InterPro" id="IPR009014">
    <property type="entry name" value="Transketo_C/PFOR_II"/>
</dbReference>
<dbReference type="EC" id="1.2.4.4" evidence="2"/>
<comment type="catalytic activity">
    <reaction evidence="5">
        <text>N(6)-[(R)-lipoyl]-L-lysyl-[protein] + 3-methyl-2-oxobutanoate + H(+) = N(6)-[(R)-S(8)-2-methylpropanoyldihydrolipoyl]-L-lysyl-[protein] + CO2</text>
        <dbReference type="Rhea" id="RHEA:13457"/>
        <dbReference type="Rhea" id="RHEA-COMP:10474"/>
        <dbReference type="Rhea" id="RHEA-COMP:10497"/>
        <dbReference type="ChEBI" id="CHEBI:11851"/>
        <dbReference type="ChEBI" id="CHEBI:15378"/>
        <dbReference type="ChEBI" id="CHEBI:16526"/>
        <dbReference type="ChEBI" id="CHEBI:83099"/>
        <dbReference type="ChEBI" id="CHEBI:83142"/>
        <dbReference type="EC" id="1.2.4.4"/>
    </reaction>
</comment>
<proteinExistence type="predicted"/>
<evidence type="ECO:0000256" key="9">
    <source>
        <dbReference type="ARBA" id="ARBA00080625"/>
    </source>
</evidence>
<evidence type="ECO:0000256" key="7">
    <source>
        <dbReference type="ARBA" id="ARBA00063870"/>
    </source>
</evidence>
<comment type="subunit">
    <text evidence="7">Heteromer of E1 alpha (BkdA) and beta (BkdB) subunits. Part of the BCKADH complex, consisting of multiple copies of BkdA/BkdB (E1), BkdC (E2) and Lpd (E3).</text>
</comment>
<dbReference type="PANTHER" id="PTHR43257:SF2">
    <property type="entry name" value="PYRUVATE DEHYDROGENASE E1 COMPONENT SUBUNIT BETA"/>
    <property type="match status" value="1"/>
</dbReference>
<dbReference type="Gene3D" id="3.40.50.970">
    <property type="match status" value="1"/>
</dbReference>
<dbReference type="EMBL" id="LVHI01000023">
    <property type="protein sequence ID" value="OAK52584.1"/>
    <property type="molecule type" value="Genomic_DNA"/>
</dbReference>
<dbReference type="SMART" id="SM00861">
    <property type="entry name" value="Transket_pyr"/>
    <property type="match status" value="1"/>
</dbReference>
<dbReference type="SUPFAM" id="SSF52518">
    <property type="entry name" value="Thiamin diphosphate-binding fold (THDP-binding)"/>
    <property type="match status" value="1"/>
</dbReference>
<dbReference type="CDD" id="cd07036">
    <property type="entry name" value="TPP_PYR_E1-PDHc-beta_like"/>
    <property type="match status" value="1"/>
</dbReference>
<dbReference type="AlphaFoldDB" id="A0A177YAN4"/>
<accession>A0A177YAN4</accession>
<dbReference type="GO" id="GO:0003863">
    <property type="term" value="F:branched-chain 2-oxo acid dehydrogenase activity"/>
    <property type="evidence" value="ECO:0007669"/>
    <property type="project" value="UniProtKB-EC"/>
</dbReference>
<evidence type="ECO:0000259" key="11">
    <source>
        <dbReference type="SMART" id="SM00861"/>
    </source>
</evidence>
<dbReference type="FunFam" id="3.40.50.970:FF:000001">
    <property type="entry name" value="Pyruvate dehydrogenase E1 beta subunit"/>
    <property type="match status" value="1"/>
</dbReference>
<feature type="region of interest" description="Disordered" evidence="10">
    <location>
        <begin position="1"/>
        <end position="23"/>
    </location>
</feature>
<comment type="caution">
    <text evidence="12">The sequence shown here is derived from an EMBL/GenBank/DDBJ whole genome shotgun (WGS) entry which is preliminary data.</text>
</comment>
<dbReference type="Pfam" id="PF02779">
    <property type="entry name" value="Transket_pyr"/>
    <property type="match status" value="1"/>
</dbReference>
<reference evidence="12 13" key="1">
    <citation type="submission" date="2016-03" db="EMBL/GenBank/DDBJ databases">
        <title>Genome sequence of Rhodococcus kyotonensis KB10.</title>
        <authorList>
            <person name="Jeong H."/>
            <person name="Hong C.E."/>
            <person name="Jo S.H."/>
            <person name="Park J.M."/>
        </authorList>
    </citation>
    <scope>NUCLEOTIDE SEQUENCE [LARGE SCALE GENOMIC DNA]</scope>
    <source>
        <strain evidence="12 13">KB10</strain>
    </source>
</reference>
<evidence type="ECO:0000313" key="13">
    <source>
        <dbReference type="Proteomes" id="UP000077519"/>
    </source>
</evidence>
<dbReference type="Proteomes" id="UP000077519">
    <property type="component" value="Unassembled WGS sequence"/>
</dbReference>
<dbReference type="SUPFAM" id="SSF52922">
    <property type="entry name" value="TK C-terminal domain-like"/>
    <property type="match status" value="1"/>
</dbReference>
<evidence type="ECO:0000256" key="6">
    <source>
        <dbReference type="ARBA" id="ARBA00059108"/>
    </source>
</evidence>
<keyword evidence="13" id="KW-1185">Reference proteome</keyword>
<dbReference type="PANTHER" id="PTHR43257">
    <property type="entry name" value="PYRUVATE DEHYDROGENASE E1 COMPONENT BETA SUBUNIT"/>
    <property type="match status" value="1"/>
</dbReference>
<evidence type="ECO:0000256" key="4">
    <source>
        <dbReference type="ARBA" id="ARBA00023052"/>
    </source>
</evidence>
<keyword evidence="12" id="KW-0670">Pyruvate</keyword>
<evidence type="ECO:0000256" key="5">
    <source>
        <dbReference type="ARBA" id="ARBA00052792"/>
    </source>
</evidence>
<dbReference type="Pfam" id="PF02780">
    <property type="entry name" value="Transketolase_C"/>
    <property type="match status" value="1"/>
</dbReference>
<dbReference type="InterPro" id="IPR033248">
    <property type="entry name" value="Transketolase_C"/>
</dbReference>
<organism evidence="12 13">
    <name type="scientific">Rhodococcoides kyotonense</name>
    <dbReference type="NCBI Taxonomy" id="398843"/>
    <lineage>
        <taxon>Bacteria</taxon>
        <taxon>Bacillati</taxon>
        <taxon>Actinomycetota</taxon>
        <taxon>Actinomycetes</taxon>
        <taxon>Mycobacteriales</taxon>
        <taxon>Nocardiaceae</taxon>
        <taxon>Rhodococcoides</taxon>
    </lineage>
</organism>
<name>A0A177YAN4_9NOCA</name>
<dbReference type="FunFam" id="3.40.50.920:FF:000001">
    <property type="entry name" value="Pyruvate dehydrogenase E1 beta subunit"/>
    <property type="match status" value="1"/>
</dbReference>
<keyword evidence="4" id="KW-0786">Thiamine pyrophosphate</keyword>
<evidence type="ECO:0000256" key="2">
    <source>
        <dbReference type="ARBA" id="ARBA00012277"/>
    </source>
</evidence>
<comment type="cofactor">
    <cofactor evidence="1">
        <name>thiamine diphosphate</name>
        <dbReference type="ChEBI" id="CHEBI:58937"/>
    </cofactor>
</comment>
<dbReference type="GO" id="GO:0000287">
    <property type="term" value="F:magnesium ion binding"/>
    <property type="evidence" value="ECO:0007669"/>
    <property type="project" value="UniProtKB-ARBA"/>
</dbReference>
<gene>
    <name evidence="12" type="ORF">A3K89_07150</name>
</gene>
<protein>
    <recommendedName>
        <fullName evidence="8">3-methyl-2-oxobutanoate dehydrogenase subunit beta</fullName>
        <ecNumber evidence="2">1.2.4.4</ecNumber>
    </recommendedName>
    <alternativeName>
        <fullName evidence="9">Branched-chain alpha-ketoacid dehydrogenase E1 component subunit beta</fullName>
    </alternativeName>
</protein>
<keyword evidence="3" id="KW-0560">Oxidoreductase</keyword>
<sequence>MSTATDPKEPTPMSTALAPNTDPVDAPRVTTYVKAFNEAVAQTMREDDDVFVIGEDVAAYGGVFHMYDGLLAEFGKRRMVDTPIAEMGLIGLGVGAAARGLRPIVDIMFMDFLAVALDQVVNQAAKMKFMYGGDVKVPMVITVAYGAGVSAGAQHSQSLESWLAHTPGLKVVMPSNAYDAKGLLVSAVRDDNPVVFMLNKVLLGARGEVPEESYSIPLGQAAVPREGDDVTIVAFGRMVTEALAAADALAESGVSVEVVDPRTVQPLDTATIVRSASKTNRILVVHEAVTFGGIGAEVAAQIQEEAFDYLDAPVLRLGAPFTPVPFSTPLENAYVPDADRIVAGVRRLLERN</sequence>
<dbReference type="Gene3D" id="3.40.50.920">
    <property type="match status" value="1"/>
</dbReference>
<evidence type="ECO:0000256" key="8">
    <source>
        <dbReference type="ARBA" id="ARBA00069117"/>
    </source>
</evidence>
<dbReference type="InterPro" id="IPR029061">
    <property type="entry name" value="THDP-binding"/>
</dbReference>
<comment type="function">
    <text evidence="6">Component of the branched-chain alpha-ketoacid dehydrogenase (BCKADH) complex, that catalyzes the overall conversion of branched-chain alpha-ketoacids to acyl-CoA and CO(2).</text>
</comment>
<evidence type="ECO:0000256" key="3">
    <source>
        <dbReference type="ARBA" id="ARBA00023002"/>
    </source>
</evidence>
<evidence type="ECO:0000256" key="1">
    <source>
        <dbReference type="ARBA" id="ARBA00001964"/>
    </source>
</evidence>